<reference evidence="1 2" key="1">
    <citation type="submission" date="2015-03" db="EMBL/GenBank/DDBJ databases">
        <title>RNA-seq based gene annotation and comparative genomics of four Zymoseptoria species reveal species-specific pathogenicity related genes and transposable element activity.</title>
        <authorList>
            <person name="Grandaubert J."/>
            <person name="Bhattacharyya A."/>
            <person name="Stukenbrock E.H."/>
        </authorList>
    </citation>
    <scope>NUCLEOTIDE SEQUENCE [LARGE SCALE GENOMIC DNA]</scope>
    <source>
        <strain evidence="1 2">Zb18110</strain>
    </source>
</reference>
<sequence>MDTLFRTFSRMLSGDSNMTTPSSTSAASSSDMHLPSTRQHIYSTIDCLRKASSLPDELLKTILYYADYDCLHFSASSDRKYTAYSRGPQGAEPFAYVSTPPLRDMHEPGVRIRSIRLTASGHDQGFVSDRRAGVWSYFAVRRMKDPQNGIIWAQNEMASRNWQDHELSLNLDDHADEAEEGEVKTALRQMISQLDDGDALCIVPMAKFAGWQCHVQKAEIDVEVEVWR</sequence>
<comment type="caution">
    <text evidence="1">The sequence shown here is derived from an EMBL/GenBank/DDBJ whole genome shotgun (WGS) entry which is preliminary data.</text>
</comment>
<keyword evidence="2" id="KW-1185">Reference proteome</keyword>
<protein>
    <submittedName>
        <fullName evidence="1">Uncharacterized protein</fullName>
    </submittedName>
</protein>
<evidence type="ECO:0000313" key="2">
    <source>
        <dbReference type="Proteomes" id="UP000033647"/>
    </source>
</evidence>
<proteinExistence type="predicted"/>
<accession>A0A0F4GSU9</accession>
<gene>
    <name evidence="1" type="ORF">TI39_contig328g00023</name>
</gene>
<dbReference type="Proteomes" id="UP000033647">
    <property type="component" value="Unassembled WGS sequence"/>
</dbReference>
<evidence type="ECO:0000313" key="1">
    <source>
        <dbReference type="EMBL" id="KJY00472.1"/>
    </source>
</evidence>
<name>A0A0F4GSU9_9PEZI</name>
<dbReference type="AlphaFoldDB" id="A0A0F4GSU9"/>
<organism evidence="1 2">
    <name type="scientific">Zymoseptoria brevis</name>
    <dbReference type="NCBI Taxonomy" id="1047168"/>
    <lineage>
        <taxon>Eukaryota</taxon>
        <taxon>Fungi</taxon>
        <taxon>Dikarya</taxon>
        <taxon>Ascomycota</taxon>
        <taxon>Pezizomycotina</taxon>
        <taxon>Dothideomycetes</taxon>
        <taxon>Dothideomycetidae</taxon>
        <taxon>Mycosphaerellales</taxon>
        <taxon>Mycosphaerellaceae</taxon>
        <taxon>Zymoseptoria</taxon>
    </lineage>
</organism>
<dbReference type="STRING" id="1047168.A0A0F4GSU9"/>
<dbReference type="OrthoDB" id="195446at2759"/>
<dbReference type="EMBL" id="LAFY01000320">
    <property type="protein sequence ID" value="KJY00472.1"/>
    <property type="molecule type" value="Genomic_DNA"/>
</dbReference>